<name>A0A0B2WMN4_METAS</name>
<accession>A0A0B2WMN4</accession>
<proteinExistence type="predicted"/>
<comment type="caution">
    <text evidence="2">The sequence shown here is derived from an EMBL/GenBank/DDBJ whole genome shotgun (WGS) entry which is preliminary data.</text>
</comment>
<keyword evidence="3" id="KW-1185">Reference proteome</keyword>
<dbReference type="EMBL" id="AZHE01000011">
    <property type="protein sequence ID" value="KHN97311.1"/>
    <property type="molecule type" value="Genomic_DNA"/>
</dbReference>
<protein>
    <submittedName>
        <fullName evidence="2">Uncharacterized protein</fullName>
    </submittedName>
</protein>
<dbReference type="AlphaFoldDB" id="A0A0B2WMN4"/>
<dbReference type="HOGENOM" id="CLU_1065894_0_0_1"/>
<organism evidence="2 3">
    <name type="scientific">Metarhizium album (strain ARSEF 1941)</name>
    <dbReference type="NCBI Taxonomy" id="1081103"/>
    <lineage>
        <taxon>Eukaryota</taxon>
        <taxon>Fungi</taxon>
        <taxon>Dikarya</taxon>
        <taxon>Ascomycota</taxon>
        <taxon>Pezizomycotina</taxon>
        <taxon>Sordariomycetes</taxon>
        <taxon>Hypocreomycetidae</taxon>
        <taxon>Hypocreales</taxon>
        <taxon>Clavicipitaceae</taxon>
        <taxon>Metarhizium</taxon>
    </lineage>
</organism>
<gene>
    <name evidence="2" type="ORF">MAM_04908</name>
</gene>
<dbReference type="RefSeq" id="XP_040678377.1">
    <property type="nucleotide sequence ID" value="XM_040823706.1"/>
</dbReference>
<sequence length="261" mass="28609">MAVLVLGSVRTIRRLHKGPSLPSPVIRDAVKVAEGNGTRVQLSRLWLDNLTTTTLTGPPWNNDYSSVSISKDTLRQLEQADPQQHVPGRPRQPHIRAAPAAGSQHGPLNGSAVEAVIGAALERINRIDGSVCHDEKVDAVANLLNLQKNMAPLVLVTGLTTNSTYRGNVVRSRRLAFMAAAFERQLERCGSPTSSGSGSAPRFCRDEAVILWDVTDDNQEQLWELDLWRSPEWNRRSVRVLALGRVASDVRAAAEFVVSDR</sequence>
<dbReference type="OrthoDB" id="2591256at2759"/>
<evidence type="ECO:0000256" key="1">
    <source>
        <dbReference type="SAM" id="MobiDB-lite"/>
    </source>
</evidence>
<feature type="region of interest" description="Disordered" evidence="1">
    <location>
        <begin position="79"/>
        <end position="109"/>
    </location>
</feature>
<evidence type="ECO:0000313" key="2">
    <source>
        <dbReference type="EMBL" id="KHN97311.1"/>
    </source>
</evidence>
<reference evidence="2 3" key="1">
    <citation type="journal article" date="2014" name="Proc. Natl. Acad. Sci. U.S.A.">
        <title>Trajectory and genomic determinants of fungal-pathogen speciation and host adaptation.</title>
        <authorList>
            <person name="Hu X."/>
            <person name="Xiao G."/>
            <person name="Zheng P."/>
            <person name="Shang Y."/>
            <person name="Su Y."/>
            <person name="Zhang X."/>
            <person name="Liu X."/>
            <person name="Zhan S."/>
            <person name="St Leger R.J."/>
            <person name="Wang C."/>
        </authorList>
    </citation>
    <scope>NUCLEOTIDE SEQUENCE [LARGE SCALE GENOMIC DNA]</scope>
    <source>
        <strain evidence="2 3">ARSEF 1941</strain>
    </source>
</reference>
<evidence type="ECO:0000313" key="3">
    <source>
        <dbReference type="Proteomes" id="UP000030816"/>
    </source>
</evidence>
<dbReference type="Proteomes" id="UP000030816">
    <property type="component" value="Unassembled WGS sequence"/>
</dbReference>
<dbReference type="GeneID" id="63739363"/>